<reference evidence="14 15" key="1">
    <citation type="submission" date="2017-02" db="EMBL/GenBank/DDBJ databases">
        <authorList>
            <person name="Peterson S.W."/>
        </authorList>
    </citation>
    <scope>NUCLEOTIDE SEQUENCE [LARGE SCALE GENOMIC DNA]</scope>
    <source>
        <strain evidence="14 15">M1</strain>
    </source>
</reference>
<evidence type="ECO:0000256" key="7">
    <source>
        <dbReference type="ARBA" id="ARBA00022475"/>
    </source>
</evidence>
<feature type="transmembrane region" description="Helical" evidence="13">
    <location>
        <begin position="138"/>
        <end position="158"/>
    </location>
</feature>
<dbReference type="GO" id="GO:0006811">
    <property type="term" value="P:monoatomic ion transport"/>
    <property type="evidence" value="ECO:0007669"/>
    <property type="project" value="UniProtKB-KW"/>
</dbReference>
<evidence type="ECO:0000256" key="13">
    <source>
        <dbReference type="SAM" id="Phobius"/>
    </source>
</evidence>
<evidence type="ECO:0000256" key="1">
    <source>
        <dbReference type="ARBA" id="ARBA00003408"/>
    </source>
</evidence>
<dbReference type="AlphaFoldDB" id="A0A1T5KH97"/>
<evidence type="ECO:0000256" key="12">
    <source>
        <dbReference type="ARBA" id="ARBA00031636"/>
    </source>
</evidence>
<dbReference type="Proteomes" id="UP000190285">
    <property type="component" value="Unassembled WGS sequence"/>
</dbReference>
<keyword evidence="10" id="KW-0406">Ion transport</keyword>
<feature type="transmembrane region" description="Helical" evidence="13">
    <location>
        <begin position="420"/>
        <end position="439"/>
    </location>
</feature>
<feature type="transmembrane region" description="Helical" evidence="13">
    <location>
        <begin position="281"/>
        <end position="301"/>
    </location>
</feature>
<evidence type="ECO:0000256" key="6">
    <source>
        <dbReference type="ARBA" id="ARBA00022449"/>
    </source>
</evidence>
<evidence type="ECO:0000256" key="2">
    <source>
        <dbReference type="ARBA" id="ARBA00004651"/>
    </source>
</evidence>
<dbReference type="GO" id="GO:0042910">
    <property type="term" value="F:xenobiotic transmembrane transporter activity"/>
    <property type="evidence" value="ECO:0007669"/>
    <property type="project" value="InterPro"/>
</dbReference>
<comment type="function">
    <text evidence="1">Multidrug efflux pump.</text>
</comment>
<evidence type="ECO:0000256" key="11">
    <source>
        <dbReference type="ARBA" id="ARBA00023136"/>
    </source>
</evidence>
<keyword evidence="11 13" id="KW-0472">Membrane</keyword>
<dbReference type="PANTHER" id="PTHR43298:SF2">
    <property type="entry name" value="FMN_FAD EXPORTER YEEO-RELATED"/>
    <property type="match status" value="1"/>
</dbReference>
<feature type="transmembrane region" description="Helical" evidence="13">
    <location>
        <begin position="196"/>
        <end position="218"/>
    </location>
</feature>
<evidence type="ECO:0000313" key="14">
    <source>
        <dbReference type="EMBL" id="SKC63104.1"/>
    </source>
</evidence>
<keyword evidence="6" id="KW-0050">Antiport</keyword>
<keyword evidence="7" id="KW-1003">Cell membrane</keyword>
<name>A0A1T5KH97_9FIRM</name>
<dbReference type="InterPro" id="IPR050222">
    <property type="entry name" value="MATE_MdtK"/>
</dbReference>
<protein>
    <recommendedName>
        <fullName evidence="4">Probable multidrug resistance protein NorM</fullName>
    </recommendedName>
    <alternativeName>
        <fullName evidence="12">Multidrug-efflux transporter</fullName>
    </alternativeName>
</protein>
<keyword evidence="8 13" id="KW-0812">Transmembrane</keyword>
<proteinExistence type="inferred from homology"/>
<evidence type="ECO:0000256" key="9">
    <source>
        <dbReference type="ARBA" id="ARBA00022989"/>
    </source>
</evidence>
<dbReference type="GO" id="GO:0005886">
    <property type="term" value="C:plasma membrane"/>
    <property type="evidence" value="ECO:0007669"/>
    <property type="project" value="UniProtKB-SubCell"/>
</dbReference>
<feature type="transmembrane region" description="Helical" evidence="13">
    <location>
        <begin position="56"/>
        <end position="79"/>
    </location>
</feature>
<evidence type="ECO:0000256" key="4">
    <source>
        <dbReference type="ARBA" id="ARBA00020268"/>
    </source>
</evidence>
<dbReference type="Pfam" id="PF01554">
    <property type="entry name" value="MatE"/>
    <property type="match status" value="2"/>
</dbReference>
<feature type="transmembrane region" description="Helical" evidence="13">
    <location>
        <begin position="321"/>
        <end position="338"/>
    </location>
</feature>
<evidence type="ECO:0000256" key="3">
    <source>
        <dbReference type="ARBA" id="ARBA00010199"/>
    </source>
</evidence>
<feature type="transmembrane region" description="Helical" evidence="13">
    <location>
        <begin position="387"/>
        <end position="408"/>
    </location>
</feature>
<feature type="transmembrane region" description="Helical" evidence="13">
    <location>
        <begin position="99"/>
        <end position="122"/>
    </location>
</feature>
<dbReference type="InterPro" id="IPR048279">
    <property type="entry name" value="MdtK-like"/>
</dbReference>
<gene>
    <name evidence="14" type="ORF">SAMN02194393_01818</name>
</gene>
<dbReference type="NCBIfam" id="TIGR00797">
    <property type="entry name" value="matE"/>
    <property type="match status" value="1"/>
</dbReference>
<dbReference type="EMBL" id="FUZT01000004">
    <property type="protein sequence ID" value="SKC63104.1"/>
    <property type="molecule type" value="Genomic_DNA"/>
</dbReference>
<dbReference type="STRING" id="36842.SAMN02194393_01818"/>
<evidence type="ECO:0000256" key="5">
    <source>
        <dbReference type="ARBA" id="ARBA00022448"/>
    </source>
</evidence>
<dbReference type="OrthoDB" id="9776324at2"/>
<keyword evidence="15" id="KW-1185">Reference proteome</keyword>
<keyword evidence="5" id="KW-0813">Transport</keyword>
<dbReference type="PANTHER" id="PTHR43298">
    <property type="entry name" value="MULTIDRUG RESISTANCE PROTEIN NORM-RELATED"/>
    <property type="match status" value="1"/>
</dbReference>
<evidence type="ECO:0000256" key="10">
    <source>
        <dbReference type="ARBA" id="ARBA00023065"/>
    </source>
</evidence>
<evidence type="ECO:0000256" key="8">
    <source>
        <dbReference type="ARBA" id="ARBA00022692"/>
    </source>
</evidence>
<feature type="transmembrane region" description="Helical" evidence="13">
    <location>
        <begin position="239"/>
        <end position="261"/>
    </location>
</feature>
<comment type="similarity">
    <text evidence="3">Belongs to the multi antimicrobial extrusion (MATE) (TC 2.A.66.1) family.</text>
</comment>
<accession>A0A1T5KH97</accession>
<feature type="transmembrane region" description="Helical" evidence="13">
    <location>
        <begin position="358"/>
        <end position="380"/>
    </location>
</feature>
<dbReference type="InterPro" id="IPR002528">
    <property type="entry name" value="MATE_fam"/>
</dbReference>
<organism evidence="14 15">
    <name type="scientific">Maledivibacter halophilus</name>
    <dbReference type="NCBI Taxonomy" id="36842"/>
    <lineage>
        <taxon>Bacteria</taxon>
        <taxon>Bacillati</taxon>
        <taxon>Bacillota</taxon>
        <taxon>Clostridia</taxon>
        <taxon>Peptostreptococcales</taxon>
        <taxon>Caminicellaceae</taxon>
        <taxon>Maledivibacter</taxon>
    </lineage>
</organism>
<dbReference type="CDD" id="cd13142">
    <property type="entry name" value="MATE_like_12"/>
    <property type="match status" value="1"/>
</dbReference>
<comment type="subcellular location">
    <subcellularLocation>
        <location evidence="2">Cell membrane</location>
        <topology evidence="2">Multi-pass membrane protein</topology>
    </subcellularLocation>
</comment>
<evidence type="ECO:0000313" key="15">
    <source>
        <dbReference type="Proteomes" id="UP000190285"/>
    </source>
</evidence>
<feature type="transmembrane region" description="Helical" evidence="13">
    <location>
        <begin position="170"/>
        <end position="190"/>
    </location>
</feature>
<sequence length="452" mass="49892">MNHLQKRTFILEGKMSKVIYTLALPIMLNNLSQTLYNLADAFWVSKIGEIEFAATAFVWPVLFLIISLGMGMNIAGTALISQHIGANESKEANKVAGQLFIFSIIISLLFAVIGFILTPYIIKLMGAQGNLFTFSREYLGIMFFDIPILFIVFVFTAIRQGQGDTTTPMVINVSSVILNVILDPIFIFTLNLGIKGAAIATILSKAVFAAYIIYLLFFRKNGIHITLKDIKLKKEIISKIIRVGLPASLGQAGSAFGFIVLNGFVVSFGDYTLAAFGIGNRINSLVLMPAMGVGSALATIIGQNMGADNIDRTREAFKQSLLMVIGFLFIGSIVLIPFSENVIKIFAENLVVISEGTYYLKLIAASMPLMGVFNCLMGVFQGSGHTIYTMYMNLGRLWGLRIPMILLFKNFTDLGSKSVWFAMVISNFIICCFGMIIYMRGKWQKKVNNEYA</sequence>
<keyword evidence="9 13" id="KW-1133">Transmembrane helix</keyword>
<dbReference type="GO" id="GO:0015297">
    <property type="term" value="F:antiporter activity"/>
    <property type="evidence" value="ECO:0007669"/>
    <property type="project" value="UniProtKB-KW"/>
</dbReference>
<dbReference type="PIRSF" id="PIRSF006603">
    <property type="entry name" value="DinF"/>
    <property type="match status" value="1"/>
</dbReference>
<dbReference type="RefSeq" id="WP_079491022.1">
    <property type="nucleotide sequence ID" value="NZ_FUZT01000004.1"/>
</dbReference>
<feature type="transmembrane region" description="Helical" evidence="13">
    <location>
        <begin position="18"/>
        <end position="36"/>
    </location>
</feature>